<dbReference type="Pfam" id="PF05345">
    <property type="entry name" value="He_PIG"/>
    <property type="match status" value="1"/>
</dbReference>
<accession>A0A6J6Q2W4</accession>
<evidence type="ECO:0000313" key="1">
    <source>
        <dbReference type="EMBL" id="CAB4705126.1"/>
    </source>
</evidence>
<organism evidence="1">
    <name type="scientific">freshwater metagenome</name>
    <dbReference type="NCBI Taxonomy" id="449393"/>
    <lineage>
        <taxon>unclassified sequences</taxon>
        <taxon>metagenomes</taxon>
        <taxon>ecological metagenomes</taxon>
    </lineage>
</organism>
<sequence length="465" mass="46744">MTLKASNSFGHVEYRFVGTVYQAPTWTDVTLAAMTIGESFADALAAAAIPTPMYSVTAGSLPAGLSLNVVTGAIAGIVGAPGGAFDFTISATNAKGSVSHRFVGSMASFGFVAMTPARLLDTRGDAVKYPAGSDHELLMVGRSGIPSDAIAVLLSVTATDSDGSGFITVYPCGSSRPWASNLNVVFGLTVSNAASVFVDVNGRVCMYTSVATHVVIDVDGAWSSASGSGALHAFTPARLVDSRVSPGAKLPAGAVHELVVAGVGGVAPDATAVVLSVTATEPDWAGFVTVYPCGGARPWASNVNFAAGQTVSTPATSAVGALGAICLYTSAPTHLVVDVMADFSPSAGTGVPVSGHVERLADTRERTASTNGNRLDGGAVLHVAVPAQTTAVTLNVTVADPESAGFVTVYPCTATPPFVSNVNLVSGQTVAEAVTVAVSASSEICVFASVPMHVVVDLNVSFGAG</sequence>
<reference evidence="1" key="1">
    <citation type="submission" date="2020-05" db="EMBL/GenBank/DDBJ databases">
        <authorList>
            <person name="Chiriac C."/>
            <person name="Salcher M."/>
            <person name="Ghai R."/>
            <person name="Kavagutti S V."/>
        </authorList>
    </citation>
    <scope>NUCLEOTIDE SEQUENCE</scope>
</reference>
<dbReference type="InterPro" id="IPR013783">
    <property type="entry name" value="Ig-like_fold"/>
</dbReference>
<gene>
    <name evidence="1" type="ORF">UFOPK2366_01461</name>
</gene>
<dbReference type="Gene3D" id="2.60.40.10">
    <property type="entry name" value="Immunoglobulins"/>
    <property type="match status" value="1"/>
</dbReference>
<dbReference type="EMBL" id="CAEZXM010000298">
    <property type="protein sequence ID" value="CAB4705126.1"/>
    <property type="molecule type" value="Genomic_DNA"/>
</dbReference>
<proteinExistence type="predicted"/>
<dbReference type="AlphaFoldDB" id="A0A6J6Q2W4"/>
<name>A0A6J6Q2W4_9ZZZZ</name>
<protein>
    <submittedName>
        <fullName evidence="1">Unannotated protein</fullName>
    </submittedName>
</protein>